<evidence type="ECO:0000256" key="6">
    <source>
        <dbReference type="ARBA" id="ARBA00022723"/>
    </source>
</evidence>
<keyword evidence="5 12" id="KW-0235">DNA replication</keyword>
<evidence type="ECO:0000256" key="8">
    <source>
        <dbReference type="ARBA" id="ARBA00022833"/>
    </source>
</evidence>
<dbReference type="GO" id="GO:0000428">
    <property type="term" value="C:DNA-directed RNA polymerase complex"/>
    <property type="evidence" value="ECO:0007669"/>
    <property type="project" value="UniProtKB-KW"/>
</dbReference>
<dbReference type="InterPro" id="IPR036977">
    <property type="entry name" value="DNA_primase_Znf_CHC2"/>
</dbReference>
<dbReference type="InterPro" id="IPR037068">
    <property type="entry name" value="DNA_primase_core_N_sf"/>
</dbReference>
<dbReference type="GO" id="GO:0003899">
    <property type="term" value="F:DNA-directed RNA polymerase activity"/>
    <property type="evidence" value="ECO:0007669"/>
    <property type="project" value="UniProtKB-UniRule"/>
</dbReference>
<dbReference type="GO" id="GO:0005737">
    <property type="term" value="C:cytoplasm"/>
    <property type="evidence" value="ECO:0007669"/>
    <property type="project" value="TreeGrafter"/>
</dbReference>
<dbReference type="Gene3D" id="3.90.980.10">
    <property type="entry name" value="DNA primase, catalytic core, N-terminal domain"/>
    <property type="match status" value="1"/>
</dbReference>
<dbReference type="GO" id="GO:0008270">
    <property type="term" value="F:zinc ion binding"/>
    <property type="evidence" value="ECO:0007669"/>
    <property type="project" value="UniProtKB-UniRule"/>
</dbReference>
<comment type="subunit">
    <text evidence="12">Monomer. Interacts with DnaB.</text>
</comment>
<gene>
    <name evidence="12" type="primary">dnaG</name>
    <name evidence="14" type="ORF">Thpro_022475</name>
</gene>
<comment type="similarity">
    <text evidence="12">Belongs to the DnaG primase family.</text>
</comment>
<keyword evidence="11 12" id="KW-0804">Transcription</keyword>
<sequence>MARIPQPFIDELLARADIVEIIHARVPLKRAGHEFKACCPFHNEKTPSFYVSPQKQFYHCFGCGAHGTALGFLIEHDRLDFVEAVETLAASLGLDVPREGGATEEPGRRDEREALYRCLEDAAGWFKQQLRNHPPAIDYLKQRGLDGEIAARFGLGYAPAAWEALRKALEPRHGRQRLIEADLVVAREQRHYDRFRDRIIFPIRDPRGRVVAFGGRIIGDGTPKYLNSSETPVFHKGQALYGLYEARQSGASLDEMLIVEGYMDVIGLAQQGVHNAVATLGTATTREHVQRLYRSARRVVFCFDGDRAGRTAAWRALEQALPVLEDGREAAFLFLPEGQDPDSFVRSAGREAFLDACVQATPLSQLLLQELRRRHPGGDLESLAGLAHEGMTLIRDLRAGVLRSRIVEMLAREARMDPARLETSIARDETPTGTAATPATVRRPQGIDRRRTVRWSPLRAAIALLAEHPTLASEAPAADALGSPDNPGIALYAELLETLRAHPNITTAGILERWRGRKEELHLLRLIESRDVYLDADAARREFQDAVARLLAQRSAVRFEVLRRKALDEGLNPAEKAEFSQLALTGGRDTHD</sequence>
<reference evidence="14 15" key="1">
    <citation type="journal article" date="2014" name="Genome Announc.">
        <title>Draft Genome Sequence of the Iron-Oxidizing, Acidophilic, and Halotolerant 'Thiobacillus prosperus' Type Strain DSM 5130.</title>
        <authorList>
            <person name="Ossandon F.J."/>
            <person name="Cardenas J.P."/>
            <person name="Corbett M."/>
            <person name="Quatrini R."/>
            <person name="Holmes D.S."/>
            <person name="Watkin E."/>
        </authorList>
    </citation>
    <scope>NUCLEOTIDE SEQUENCE [LARGE SCALE GENOMIC DNA]</scope>
    <source>
        <strain evidence="14 15">DSM 5130</strain>
    </source>
</reference>
<evidence type="ECO:0000256" key="2">
    <source>
        <dbReference type="ARBA" id="ARBA00022515"/>
    </source>
</evidence>
<evidence type="ECO:0000256" key="7">
    <source>
        <dbReference type="ARBA" id="ARBA00022771"/>
    </source>
</evidence>
<dbReference type="PROSITE" id="PS50880">
    <property type="entry name" value="TOPRIM"/>
    <property type="match status" value="1"/>
</dbReference>
<evidence type="ECO:0000259" key="13">
    <source>
        <dbReference type="PROSITE" id="PS50880"/>
    </source>
</evidence>
<evidence type="ECO:0000313" key="14">
    <source>
        <dbReference type="EMBL" id="OBS08225.1"/>
    </source>
</evidence>
<dbReference type="Pfam" id="PF13155">
    <property type="entry name" value="Toprim_2"/>
    <property type="match status" value="1"/>
</dbReference>
<dbReference type="InterPro" id="IPR006295">
    <property type="entry name" value="DNA_primase_DnaG"/>
</dbReference>
<dbReference type="InterPro" id="IPR006171">
    <property type="entry name" value="TOPRIM_dom"/>
</dbReference>
<dbReference type="SMART" id="SM00766">
    <property type="entry name" value="DnaG_DnaB_bind"/>
    <property type="match status" value="1"/>
</dbReference>
<dbReference type="EC" id="2.7.7.101" evidence="12"/>
<keyword evidence="2 12" id="KW-0639">Primosome</keyword>
<evidence type="ECO:0000256" key="10">
    <source>
        <dbReference type="ARBA" id="ARBA00023125"/>
    </source>
</evidence>
<dbReference type="SMART" id="SM00493">
    <property type="entry name" value="TOPRIM"/>
    <property type="match status" value="1"/>
</dbReference>
<dbReference type="OrthoDB" id="9803773at2"/>
<keyword evidence="8 12" id="KW-0862">Zinc</keyword>
<dbReference type="SUPFAM" id="SSF57783">
    <property type="entry name" value="Zinc beta-ribbon"/>
    <property type="match status" value="1"/>
</dbReference>
<feature type="zinc finger region" description="CHC2-type" evidence="12">
    <location>
        <begin position="39"/>
        <end position="63"/>
    </location>
</feature>
<dbReference type="InterPro" id="IPR050219">
    <property type="entry name" value="DnaG_primase"/>
</dbReference>
<keyword evidence="10 12" id="KW-0238">DNA-binding</keyword>
<dbReference type="SMART" id="SM00400">
    <property type="entry name" value="ZnF_CHCC"/>
    <property type="match status" value="1"/>
</dbReference>
<dbReference type="EMBL" id="JQSG02000006">
    <property type="protein sequence ID" value="OBS08225.1"/>
    <property type="molecule type" value="Genomic_DNA"/>
</dbReference>
<dbReference type="InterPro" id="IPR030846">
    <property type="entry name" value="DnaG_bac"/>
</dbReference>
<dbReference type="InterPro" id="IPR013173">
    <property type="entry name" value="DNA_primase_DnaG_DnaB-bd_dom"/>
</dbReference>
<dbReference type="NCBIfam" id="TIGR01391">
    <property type="entry name" value="dnaG"/>
    <property type="match status" value="1"/>
</dbReference>
<dbReference type="InterPro" id="IPR013264">
    <property type="entry name" value="DNAG_N"/>
</dbReference>
<comment type="catalytic activity">
    <reaction evidence="12">
        <text>ssDNA + n NTP = ssDNA/pppN(pN)n-1 hybrid + (n-1) diphosphate.</text>
        <dbReference type="EC" id="2.7.7.101"/>
    </reaction>
</comment>
<dbReference type="PANTHER" id="PTHR30313">
    <property type="entry name" value="DNA PRIMASE"/>
    <property type="match status" value="1"/>
</dbReference>
<dbReference type="FunFam" id="3.90.580.10:FF:000001">
    <property type="entry name" value="DNA primase"/>
    <property type="match status" value="1"/>
</dbReference>
<comment type="function">
    <text evidence="12">RNA polymerase that catalyzes the synthesis of short RNA molecules used as primers for DNA polymerase during DNA replication.</text>
</comment>
<dbReference type="GO" id="GO:0006269">
    <property type="term" value="P:DNA replication, synthesis of primer"/>
    <property type="evidence" value="ECO:0007669"/>
    <property type="project" value="UniProtKB-UniRule"/>
</dbReference>
<dbReference type="SUPFAM" id="SSF117023">
    <property type="entry name" value="DNA primase DnaG, C-terminal domain"/>
    <property type="match status" value="1"/>
</dbReference>
<accession>A0A1A6C0Z1</accession>
<keyword evidence="1 12" id="KW-0240">DNA-directed RNA polymerase</keyword>
<dbReference type="Proteomes" id="UP000029273">
    <property type="component" value="Unassembled WGS sequence"/>
</dbReference>
<dbReference type="Pfam" id="PF08275">
    <property type="entry name" value="DNAG_N"/>
    <property type="match status" value="1"/>
</dbReference>
<keyword evidence="7 12" id="KW-0863">Zinc-finger</keyword>
<dbReference type="SUPFAM" id="SSF56731">
    <property type="entry name" value="DNA primase core"/>
    <property type="match status" value="1"/>
</dbReference>
<dbReference type="HAMAP" id="MF_00974">
    <property type="entry name" value="DNA_primase_DnaG"/>
    <property type="match status" value="1"/>
</dbReference>
<evidence type="ECO:0000313" key="15">
    <source>
        <dbReference type="Proteomes" id="UP000029273"/>
    </source>
</evidence>
<name>A0A1A6C0Z1_9GAMM</name>
<evidence type="ECO:0000256" key="12">
    <source>
        <dbReference type="HAMAP-Rule" id="MF_00974"/>
    </source>
</evidence>
<evidence type="ECO:0000256" key="3">
    <source>
        <dbReference type="ARBA" id="ARBA00022679"/>
    </source>
</evidence>
<evidence type="ECO:0000256" key="5">
    <source>
        <dbReference type="ARBA" id="ARBA00022705"/>
    </source>
</evidence>
<dbReference type="GO" id="GO:1990077">
    <property type="term" value="C:primosome complex"/>
    <property type="evidence" value="ECO:0007669"/>
    <property type="project" value="UniProtKB-KW"/>
</dbReference>
<dbReference type="FunFam" id="3.40.1360.10:FF:000002">
    <property type="entry name" value="DNA primase"/>
    <property type="match status" value="1"/>
</dbReference>
<feature type="domain" description="Toprim" evidence="13">
    <location>
        <begin position="254"/>
        <end position="336"/>
    </location>
</feature>
<dbReference type="GO" id="GO:0003677">
    <property type="term" value="F:DNA binding"/>
    <property type="evidence" value="ECO:0007669"/>
    <property type="project" value="UniProtKB-KW"/>
</dbReference>
<proteinExistence type="inferred from homology"/>
<protein>
    <recommendedName>
        <fullName evidence="12">DNA primase</fullName>
        <ecNumber evidence="12">2.7.7.101</ecNumber>
    </recommendedName>
</protein>
<keyword evidence="6 12" id="KW-0479">Metal-binding</keyword>
<keyword evidence="15" id="KW-1185">Reference proteome</keyword>
<dbReference type="InterPro" id="IPR002694">
    <property type="entry name" value="Znf_CHC2"/>
</dbReference>
<dbReference type="InterPro" id="IPR016136">
    <property type="entry name" value="DNA_helicase_N/primase_C"/>
</dbReference>
<dbReference type="InterPro" id="IPR034151">
    <property type="entry name" value="TOPRIM_DnaG_bac"/>
</dbReference>
<dbReference type="PANTHER" id="PTHR30313:SF2">
    <property type="entry name" value="DNA PRIMASE"/>
    <property type="match status" value="1"/>
</dbReference>
<evidence type="ECO:0000256" key="4">
    <source>
        <dbReference type="ARBA" id="ARBA00022695"/>
    </source>
</evidence>
<organism evidence="14 15">
    <name type="scientific">Acidihalobacter prosperus</name>
    <dbReference type="NCBI Taxonomy" id="160660"/>
    <lineage>
        <taxon>Bacteria</taxon>
        <taxon>Pseudomonadati</taxon>
        <taxon>Pseudomonadota</taxon>
        <taxon>Gammaproteobacteria</taxon>
        <taxon>Chromatiales</taxon>
        <taxon>Ectothiorhodospiraceae</taxon>
        <taxon>Acidihalobacter</taxon>
    </lineage>
</organism>
<comment type="caution">
    <text evidence="14">The sequence shown here is derived from an EMBL/GenBank/DDBJ whole genome shotgun (WGS) entry which is preliminary data.</text>
</comment>
<dbReference type="RefSeq" id="WP_038090065.1">
    <property type="nucleotide sequence ID" value="NZ_JQSG02000006.1"/>
</dbReference>
<dbReference type="CDD" id="cd03364">
    <property type="entry name" value="TOPRIM_DnaG_primases"/>
    <property type="match status" value="1"/>
</dbReference>
<evidence type="ECO:0000256" key="11">
    <source>
        <dbReference type="ARBA" id="ARBA00023163"/>
    </source>
</evidence>
<comment type="domain">
    <text evidence="12">Contains an N-terminal zinc-binding domain, a central core domain that contains the primase activity, and a C-terminal DnaB-binding domain.</text>
</comment>
<keyword evidence="4 12" id="KW-0548">Nucleotidyltransferase</keyword>
<evidence type="ECO:0000256" key="1">
    <source>
        <dbReference type="ARBA" id="ARBA00022478"/>
    </source>
</evidence>
<comment type="cofactor">
    <cofactor evidence="12">
        <name>Zn(2+)</name>
        <dbReference type="ChEBI" id="CHEBI:29105"/>
    </cofactor>
    <text evidence="12">Binds 1 zinc ion per monomer.</text>
</comment>
<dbReference type="Gene3D" id="1.10.860.10">
    <property type="entry name" value="DNAb Helicase, Chain A"/>
    <property type="match status" value="1"/>
</dbReference>
<dbReference type="Pfam" id="PF08278">
    <property type="entry name" value="DnaG_DnaB_bind"/>
    <property type="match status" value="1"/>
</dbReference>
<dbReference type="Gene3D" id="3.40.1360.10">
    <property type="match status" value="1"/>
</dbReference>
<dbReference type="AlphaFoldDB" id="A0A1A6C0Z1"/>
<evidence type="ECO:0000256" key="9">
    <source>
        <dbReference type="ARBA" id="ARBA00022842"/>
    </source>
</evidence>
<dbReference type="Pfam" id="PF01807">
    <property type="entry name" value="Zn_ribbon_DnaG"/>
    <property type="match status" value="1"/>
</dbReference>
<dbReference type="FunFam" id="3.90.980.10:FF:000001">
    <property type="entry name" value="DNA primase"/>
    <property type="match status" value="1"/>
</dbReference>
<keyword evidence="3 12" id="KW-0808">Transferase</keyword>
<dbReference type="Gene3D" id="3.90.580.10">
    <property type="entry name" value="Zinc finger, CHC2-type domain"/>
    <property type="match status" value="1"/>
</dbReference>
<keyword evidence="9" id="KW-0460">Magnesium</keyword>